<feature type="region of interest" description="Disordered" evidence="1">
    <location>
        <begin position="1"/>
        <end position="51"/>
    </location>
</feature>
<dbReference type="AlphaFoldDB" id="A0A848FGC5"/>
<dbReference type="NCBIfam" id="NF041856">
    <property type="entry name" value="CrpP_rel_fam"/>
    <property type="match status" value="1"/>
</dbReference>
<gene>
    <name evidence="2" type="ORF">HHL10_20505</name>
</gene>
<dbReference type="Proteomes" id="UP000574067">
    <property type="component" value="Unassembled WGS sequence"/>
</dbReference>
<dbReference type="EMBL" id="JABBFW010000017">
    <property type="protein sequence ID" value="NML17359.1"/>
    <property type="molecule type" value="Genomic_DNA"/>
</dbReference>
<accession>A0A848FGC5</accession>
<evidence type="ECO:0000313" key="3">
    <source>
        <dbReference type="Proteomes" id="UP000574067"/>
    </source>
</evidence>
<evidence type="ECO:0000313" key="2">
    <source>
        <dbReference type="EMBL" id="NML17359.1"/>
    </source>
</evidence>
<proteinExistence type="predicted"/>
<sequence>MDILRESALEREGAQAAARGQHWRSNPFLLKDNMPQASGESLGAWSRWHDA</sequence>
<dbReference type="RefSeq" id="WP_169162262.1">
    <property type="nucleotide sequence ID" value="NZ_JABBFW010000017.1"/>
</dbReference>
<feature type="compositionally biased region" description="Basic and acidic residues" evidence="1">
    <location>
        <begin position="1"/>
        <end position="13"/>
    </location>
</feature>
<dbReference type="InterPro" id="IPR049847">
    <property type="entry name" value="CrpP-rel"/>
</dbReference>
<comment type="caution">
    <text evidence="2">The sequence shown here is derived from an EMBL/GenBank/DDBJ whole genome shotgun (WGS) entry which is preliminary data.</text>
</comment>
<evidence type="ECO:0000256" key="1">
    <source>
        <dbReference type="SAM" id="MobiDB-lite"/>
    </source>
</evidence>
<reference evidence="2 3" key="1">
    <citation type="submission" date="2020-04" db="EMBL/GenBank/DDBJ databases">
        <title>Azohydromonas sp. isolated from soil.</title>
        <authorList>
            <person name="Dahal R.H."/>
        </authorList>
    </citation>
    <scope>NUCLEOTIDE SEQUENCE [LARGE SCALE GENOMIC DNA]</scope>
    <source>
        <strain evidence="2 3">G-1-1-14</strain>
    </source>
</reference>
<keyword evidence="3" id="KW-1185">Reference proteome</keyword>
<organism evidence="2 3">
    <name type="scientific">Azohydromonas caseinilytica</name>
    <dbReference type="NCBI Taxonomy" id="2728836"/>
    <lineage>
        <taxon>Bacteria</taxon>
        <taxon>Pseudomonadati</taxon>
        <taxon>Pseudomonadota</taxon>
        <taxon>Betaproteobacteria</taxon>
        <taxon>Burkholderiales</taxon>
        <taxon>Sphaerotilaceae</taxon>
        <taxon>Azohydromonas</taxon>
    </lineage>
</organism>
<name>A0A848FGC5_9BURK</name>
<protein>
    <submittedName>
        <fullName evidence="2">Uncharacterized protein</fullName>
    </submittedName>
</protein>